<dbReference type="PIRSF" id="PIRSF004557">
    <property type="entry name" value="SecY"/>
    <property type="match status" value="1"/>
</dbReference>
<keyword evidence="8 9" id="KW-0472">Membrane</keyword>
<dbReference type="EMBL" id="KY083067">
    <property type="protein sequence ID" value="ARX96093.1"/>
    <property type="molecule type" value="Genomic_DNA"/>
</dbReference>
<feature type="transmembrane region" description="Helical" evidence="9">
    <location>
        <begin position="135"/>
        <end position="157"/>
    </location>
</feature>
<evidence type="ECO:0000256" key="4">
    <source>
        <dbReference type="ARBA" id="ARBA00022692"/>
    </source>
</evidence>
<dbReference type="NCBIfam" id="TIGR00967">
    <property type="entry name" value="3a0501s007"/>
    <property type="match status" value="1"/>
</dbReference>
<feature type="transmembrane region" description="Helical" evidence="9">
    <location>
        <begin position="52"/>
        <end position="75"/>
    </location>
</feature>
<evidence type="ECO:0000256" key="10">
    <source>
        <dbReference type="RuleBase" id="RU004349"/>
    </source>
</evidence>
<dbReference type="GO" id="GO:0065002">
    <property type="term" value="P:intracellular protein transmembrane transport"/>
    <property type="evidence" value="ECO:0007669"/>
    <property type="project" value="UniProtKB-UniRule"/>
</dbReference>
<accession>A0A1Z1XB52</accession>
<dbReference type="RefSeq" id="YP_009402740.1">
    <property type="nucleotide sequence ID" value="NC_035350.1"/>
</dbReference>
<dbReference type="Pfam" id="PF00344">
    <property type="entry name" value="SecY"/>
    <property type="match status" value="1"/>
</dbReference>
<dbReference type="GeneID" id="33366765"/>
<evidence type="ECO:0000256" key="5">
    <source>
        <dbReference type="ARBA" id="ARBA00022927"/>
    </source>
</evidence>
<dbReference type="PROSITE" id="PS00756">
    <property type="entry name" value="SECY_2"/>
    <property type="match status" value="1"/>
</dbReference>
<feature type="transmembrane region" description="Helical" evidence="9">
    <location>
        <begin position="169"/>
        <end position="187"/>
    </location>
</feature>
<dbReference type="InterPro" id="IPR026593">
    <property type="entry name" value="SecY"/>
</dbReference>
<evidence type="ECO:0000256" key="6">
    <source>
        <dbReference type="ARBA" id="ARBA00022989"/>
    </source>
</evidence>
<dbReference type="InterPro" id="IPR023201">
    <property type="entry name" value="SecY_dom_sf"/>
</dbReference>
<gene>
    <name evidence="9 11" type="primary">secY</name>
</gene>
<keyword evidence="6 9" id="KW-1133">Transmembrane helix</keyword>
<geneLocation type="chloroplast" evidence="11"/>
<dbReference type="InterPro" id="IPR002208">
    <property type="entry name" value="SecY/SEC61-alpha"/>
</dbReference>
<dbReference type="Gene3D" id="1.10.3370.10">
    <property type="entry name" value="SecY subunit domain"/>
    <property type="match status" value="1"/>
</dbReference>
<reference evidence="11" key="1">
    <citation type="submission" date="2016-11" db="EMBL/GenBank/DDBJ databases">
        <title>Chloroplast genome of compsopogon caeruleus.</title>
        <authorList>
            <person name="Nan F."/>
        </authorList>
    </citation>
    <scope>NUCLEOTIDE SEQUENCE</scope>
</reference>
<keyword evidence="4 9" id="KW-0812">Transmembrane</keyword>
<dbReference type="PANTHER" id="PTHR10906">
    <property type="entry name" value="SECY/SEC61-ALPHA FAMILY MEMBER"/>
    <property type="match status" value="1"/>
</dbReference>
<dbReference type="AlphaFoldDB" id="A0A1Z1XB52"/>
<keyword evidence="3 9" id="KW-0813">Transport</keyword>
<keyword evidence="5 9" id="KW-0653">Protein transport</keyword>
<feature type="transmembrane region" description="Helical" evidence="9">
    <location>
        <begin position="111"/>
        <end position="129"/>
    </location>
</feature>
<feature type="transmembrane region" description="Helical" evidence="9">
    <location>
        <begin position="199"/>
        <end position="219"/>
    </location>
</feature>
<keyword evidence="7 9" id="KW-0811">Translocation</keyword>
<name>A0A1Z1XB52_9RHOD</name>
<keyword evidence="9" id="KW-0793">Thylakoid</keyword>
<evidence type="ECO:0000256" key="7">
    <source>
        <dbReference type="ARBA" id="ARBA00023010"/>
    </source>
</evidence>
<keyword evidence="11" id="KW-0150">Chloroplast</keyword>
<comment type="subcellular location">
    <subcellularLocation>
        <location evidence="1">Membrane</location>
        <topology evidence="1">Multi-pass membrane protein</topology>
    </subcellularLocation>
    <subcellularLocation>
        <location evidence="9">Plastid</location>
        <location evidence="9">Chloroplast thylakoid membrane</location>
        <topology evidence="9">Multi-pass membrane protein</topology>
    </subcellularLocation>
</comment>
<evidence type="ECO:0000256" key="3">
    <source>
        <dbReference type="ARBA" id="ARBA00022448"/>
    </source>
</evidence>
<feature type="transmembrane region" description="Helical" evidence="9">
    <location>
        <begin position="361"/>
        <end position="380"/>
    </location>
</feature>
<evidence type="ECO:0000313" key="11">
    <source>
        <dbReference type="EMBL" id="ARX96093.1"/>
    </source>
</evidence>
<evidence type="ECO:0000256" key="1">
    <source>
        <dbReference type="ARBA" id="ARBA00004141"/>
    </source>
</evidence>
<dbReference type="InterPro" id="IPR030659">
    <property type="entry name" value="SecY_CS"/>
</dbReference>
<protein>
    <recommendedName>
        <fullName evidence="9">Protein translocase subunit SecY</fullName>
    </recommendedName>
</protein>
<comment type="function">
    <text evidence="9">The central subunit of the protein translocation channel SecYE. Consists of two halves formed by TMs 1-5 and 6-10. These two domains form a lateral gate at the front which open onto the bilayer between TMs 2 and 7, and are clamped together by SecE at the back. The channel is closed by both a pore ring composed of hydrophobic SecY resides and a short helix (helix 2A) on the extracellular side of the membrane which forms a plug.</text>
</comment>
<keyword evidence="11" id="KW-0934">Plastid</keyword>
<comment type="similarity">
    <text evidence="2 9 10">Belongs to the SecY/SEC61-alpha family.</text>
</comment>
<dbReference type="PRINTS" id="PR00303">
    <property type="entry name" value="SECYTRNLCASE"/>
</dbReference>
<feature type="transmembrane region" description="Helical" evidence="9">
    <location>
        <begin position="248"/>
        <end position="267"/>
    </location>
</feature>
<feature type="transmembrane region" description="Helical" evidence="9">
    <location>
        <begin position="337"/>
        <end position="355"/>
    </location>
</feature>
<sequence>MQQSINIKILTDKIVFTVFLLIFSRIGVFIPIPGLDHASLYYHASNNGLVNFLNIISGGNFSTLGIFTLGIGPYINSSIMVQSLTKILPSLQKLKEEGGNGYKRINQITRYLSIFLAILQSIGILIWIKPYVFDWNIGFILETIICLTTGSIIIMWLGEIITDKGIGNGQSLLIFQNIIASMSNNLYSSLVLNYTRTSFKTIIGLGASFVFMSLITIFIQESKRKIILVSTRQLGKEITINNYLPLKFNYLGVMPLIISSTIMNFLNYKILYLFYYSKIISLFLYYILIILFSYVQSFIILDPQEISKNLNKMGTSIPLVRPGEATAEYLRSILNRLTFLGANYLCIIACIPSIISTLMNIPNVNGIGVTTLFILINVTIDTVKEIKTYKISQKYETIS</sequence>
<dbReference type="SUPFAM" id="SSF103491">
    <property type="entry name" value="Preprotein translocase SecY subunit"/>
    <property type="match status" value="1"/>
</dbReference>
<dbReference type="HAMAP" id="MF_01465">
    <property type="entry name" value="SecY"/>
    <property type="match status" value="1"/>
</dbReference>
<evidence type="ECO:0000256" key="8">
    <source>
        <dbReference type="ARBA" id="ARBA00023136"/>
    </source>
</evidence>
<proteinExistence type="inferred from homology"/>
<organism evidence="11">
    <name type="scientific">Compsopogon caeruleus</name>
    <dbReference type="NCBI Taxonomy" id="31354"/>
    <lineage>
        <taxon>Eukaryota</taxon>
        <taxon>Rhodophyta</taxon>
        <taxon>Compsopogonophyceae</taxon>
        <taxon>Compsopogonales</taxon>
        <taxon>Compsopogonaceae</taxon>
        <taxon>Compsopogon</taxon>
    </lineage>
</organism>
<feature type="transmembrane region" description="Helical" evidence="9">
    <location>
        <begin position="14"/>
        <end position="32"/>
    </location>
</feature>
<dbReference type="GO" id="GO:0009535">
    <property type="term" value="C:chloroplast thylakoid membrane"/>
    <property type="evidence" value="ECO:0007669"/>
    <property type="project" value="UniProtKB-SubCell"/>
</dbReference>
<dbReference type="GO" id="GO:0006605">
    <property type="term" value="P:protein targeting"/>
    <property type="evidence" value="ECO:0007669"/>
    <property type="project" value="UniProtKB-UniRule"/>
</dbReference>
<evidence type="ECO:0000256" key="2">
    <source>
        <dbReference type="ARBA" id="ARBA00005751"/>
    </source>
</evidence>
<evidence type="ECO:0000256" key="9">
    <source>
        <dbReference type="HAMAP-Rule" id="MF_01465"/>
    </source>
</evidence>
<feature type="transmembrane region" description="Helical" evidence="9">
    <location>
        <begin position="279"/>
        <end position="301"/>
    </location>
</feature>
<comment type="subunit">
    <text evidence="9">Component of the plastid Sec protein translocase complex, which is composed of at least SecY and SecE.</text>
</comment>